<evidence type="ECO:0000256" key="3">
    <source>
        <dbReference type="ARBA" id="ARBA00022692"/>
    </source>
</evidence>
<feature type="transmembrane region" description="Helical" evidence="10">
    <location>
        <begin position="281"/>
        <end position="304"/>
    </location>
</feature>
<evidence type="ECO:0000256" key="2">
    <source>
        <dbReference type="ARBA" id="ARBA00022475"/>
    </source>
</evidence>
<dbReference type="FunFam" id="1.20.1070.10:FF:000026">
    <property type="entry name" value="C-C chemokine receptor type 5"/>
    <property type="match status" value="1"/>
</dbReference>
<feature type="transmembrane region" description="Helical" evidence="10">
    <location>
        <begin position="39"/>
        <end position="60"/>
    </location>
</feature>
<evidence type="ECO:0000256" key="7">
    <source>
        <dbReference type="ARBA" id="ARBA00023170"/>
    </source>
</evidence>
<dbReference type="Pfam" id="PF00001">
    <property type="entry name" value="7tm_1"/>
    <property type="match status" value="1"/>
</dbReference>
<evidence type="ECO:0000256" key="10">
    <source>
        <dbReference type="SAM" id="Phobius"/>
    </source>
</evidence>
<sequence>MNFTSETEVFSSTEYSYDDFPSPCIKNEIKKFGSHFLPVIYSLVFIFGLVGNTLVVWVLIQFKRLKSMTDIFLLNLAISDLLFVFSLPFWAHYASNEWLFGSGMCKLLSYMYLVGFFSSILFIMLMSIDRYLAIVHAVFALKARTIRYSYILSIVVWTVAFLVSLPELVFNNEDKDEQNQTICVPTYPTDSKKKWKLFCNFEVNLLGLLIPLGIMSFCYFKILRTLWQSKTSKKFTAAKIILIVMIVFFIFWTPYNVALFLHTLQELEVFHSCESSQNLDFALQLTENIAYIHCCLNPVIYAFVGEKFKKYLYKLCQSCLPLAFICKRCQILQHSVSRASSFHTSSSYDQDNSAAL</sequence>
<dbReference type="AlphaFoldDB" id="H3A7J6"/>
<organism evidence="12 13">
    <name type="scientific">Latimeria chalumnae</name>
    <name type="common">Coelacanth</name>
    <dbReference type="NCBI Taxonomy" id="7897"/>
    <lineage>
        <taxon>Eukaryota</taxon>
        <taxon>Metazoa</taxon>
        <taxon>Chordata</taxon>
        <taxon>Craniata</taxon>
        <taxon>Vertebrata</taxon>
        <taxon>Euteleostomi</taxon>
        <taxon>Coelacanthiformes</taxon>
        <taxon>Coelacanthidae</taxon>
        <taxon>Latimeria</taxon>
    </lineage>
</organism>
<keyword evidence="7 9" id="KW-0675">Receptor</keyword>
<gene>
    <name evidence="12" type="primary">CCR8</name>
</gene>
<dbReference type="PRINTS" id="PR00657">
    <property type="entry name" value="CCCHEMOKINER"/>
</dbReference>
<evidence type="ECO:0000256" key="5">
    <source>
        <dbReference type="ARBA" id="ARBA00023040"/>
    </source>
</evidence>
<keyword evidence="3 9" id="KW-0812">Transmembrane</keyword>
<dbReference type="HOGENOM" id="CLU_009579_8_3_1"/>
<dbReference type="Proteomes" id="UP000008672">
    <property type="component" value="Unassembled WGS sequence"/>
</dbReference>
<dbReference type="SMART" id="SM01381">
    <property type="entry name" value="7TM_GPCR_Srsx"/>
    <property type="match status" value="1"/>
</dbReference>
<dbReference type="PRINTS" id="PR00237">
    <property type="entry name" value="GPCRRHODOPSN"/>
</dbReference>
<reference evidence="13" key="1">
    <citation type="submission" date="2011-08" db="EMBL/GenBank/DDBJ databases">
        <title>The draft genome of Latimeria chalumnae.</title>
        <authorList>
            <person name="Di Palma F."/>
            <person name="Alfoldi J."/>
            <person name="Johnson J."/>
            <person name="Berlin A."/>
            <person name="Gnerre S."/>
            <person name="Jaffe D."/>
            <person name="MacCallum I."/>
            <person name="Young S."/>
            <person name="Walker B.J."/>
            <person name="Lander E."/>
            <person name="Lindblad-Toh K."/>
        </authorList>
    </citation>
    <scope>NUCLEOTIDE SEQUENCE [LARGE SCALE GENOMIC DNA]</scope>
    <source>
        <strain evidence="13">Wild caught</strain>
    </source>
</reference>
<feature type="domain" description="G-protein coupled receptors family 1 profile" evidence="11">
    <location>
        <begin position="51"/>
        <end position="301"/>
    </location>
</feature>
<keyword evidence="13" id="KW-1185">Reference proteome</keyword>
<feature type="transmembrane region" description="Helical" evidence="10">
    <location>
        <begin position="148"/>
        <end position="165"/>
    </location>
</feature>
<dbReference type="STRING" id="7897.ENSLACP00000005617"/>
<dbReference type="Bgee" id="ENSLACG00000004993">
    <property type="expression patterns" value="Expressed in pelvic fin"/>
</dbReference>
<keyword evidence="4 10" id="KW-1133">Transmembrane helix</keyword>
<feature type="transmembrane region" description="Helical" evidence="10">
    <location>
        <begin position="240"/>
        <end position="261"/>
    </location>
</feature>
<dbReference type="eggNOG" id="KOG3656">
    <property type="taxonomic scope" value="Eukaryota"/>
</dbReference>
<evidence type="ECO:0000256" key="4">
    <source>
        <dbReference type="ARBA" id="ARBA00022989"/>
    </source>
</evidence>
<evidence type="ECO:0000256" key="6">
    <source>
        <dbReference type="ARBA" id="ARBA00023136"/>
    </source>
</evidence>
<reference evidence="12" key="2">
    <citation type="submission" date="2025-08" db="UniProtKB">
        <authorList>
            <consortium name="Ensembl"/>
        </authorList>
    </citation>
    <scope>IDENTIFICATION</scope>
</reference>
<dbReference type="CDD" id="cd14984">
    <property type="entry name" value="7tmA_Chemokine_R"/>
    <property type="match status" value="1"/>
</dbReference>
<proteinExistence type="inferred from homology"/>
<dbReference type="OrthoDB" id="5981253at2759"/>
<name>H3A7J6_LATCH</name>
<dbReference type="GO" id="GO:0006955">
    <property type="term" value="P:immune response"/>
    <property type="evidence" value="ECO:0007669"/>
    <property type="project" value="InterPro"/>
</dbReference>
<evidence type="ECO:0000313" key="13">
    <source>
        <dbReference type="Proteomes" id="UP000008672"/>
    </source>
</evidence>
<evidence type="ECO:0000256" key="8">
    <source>
        <dbReference type="ARBA" id="ARBA00023224"/>
    </source>
</evidence>
<feature type="transmembrane region" description="Helical" evidence="10">
    <location>
        <begin position="72"/>
        <end position="90"/>
    </location>
</feature>
<evidence type="ECO:0000256" key="1">
    <source>
        <dbReference type="ARBA" id="ARBA00004651"/>
    </source>
</evidence>
<dbReference type="KEGG" id="lcm:102355774"/>
<dbReference type="GO" id="GO:0007204">
    <property type="term" value="P:positive regulation of cytosolic calcium ion concentration"/>
    <property type="evidence" value="ECO:0007669"/>
    <property type="project" value="TreeGrafter"/>
</dbReference>
<keyword evidence="2" id="KW-1003">Cell membrane</keyword>
<dbReference type="PANTHER" id="PTHR10489">
    <property type="entry name" value="CELL ADHESION MOLECULE"/>
    <property type="match status" value="1"/>
</dbReference>
<dbReference type="GO" id="GO:0060326">
    <property type="term" value="P:cell chemotaxis"/>
    <property type="evidence" value="ECO:0007669"/>
    <property type="project" value="TreeGrafter"/>
</dbReference>
<dbReference type="PANTHER" id="PTHR10489:SF608">
    <property type="entry name" value="C-C CHEMOKINE RECEPTOR TYPE 4"/>
    <property type="match status" value="1"/>
</dbReference>
<dbReference type="GO" id="GO:0019957">
    <property type="term" value="F:C-C chemokine binding"/>
    <property type="evidence" value="ECO:0007669"/>
    <property type="project" value="TreeGrafter"/>
</dbReference>
<dbReference type="InParanoid" id="H3A7J6"/>
<keyword evidence="5 9" id="KW-0297">G-protein coupled receptor</keyword>
<dbReference type="GeneTree" id="ENSGT01020000230359"/>
<dbReference type="InterPro" id="IPR000355">
    <property type="entry name" value="Chemokine_rcpt"/>
</dbReference>
<dbReference type="InterPro" id="IPR002239">
    <property type="entry name" value="Chemokine_CCR4"/>
</dbReference>
<protein>
    <submittedName>
        <fullName evidence="12">C-C motif chemokine receptor 8</fullName>
    </submittedName>
</protein>
<feature type="transmembrane region" description="Helical" evidence="10">
    <location>
        <begin position="110"/>
        <end position="128"/>
    </location>
</feature>
<dbReference type="GO" id="GO:0019722">
    <property type="term" value="P:calcium-mediated signaling"/>
    <property type="evidence" value="ECO:0007669"/>
    <property type="project" value="TreeGrafter"/>
</dbReference>
<accession>H3A7J6</accession>
<dbReference type="GO" id="GO:0016493">
    <property type="term" value="F:C-C chemokine receptor activity"/>
    <property type="evidence" value="ECO:0007669"/>
    <property type="project" value="InterPro"/>
</dbReference>
<evidence type="ECO:0000313" key="12">
    <source>
        <dbReference type="Ensembl" id="ENSLACP00000005617.2"/>
    </source>
</evidence>
<feature type="transmembrane region" description="Helical" evidence="10">
    <location>
        <begin position="203"/>
        <end position="220"/>
    </location>
</feature>
<evidence type="ECO:0000259" key="11">
    <source>
        <dbReference type="PROSITE" id="PS50262"/>
    </source>
</evidence>
<dbReference type="PRINTS" id="PR01109">
    <property type="entry name" value="CHEMOKINER4"/>
</dbReference>
<keyword evidence="6 10" id="KW-0472">Membrane</keyword>
<comment type="similarity">
    <text evidence="9">Belongs to the G-protein coupled receptor 1 family.</text>
</comment>
<dbReference type="SUPFAM" id="SSF81321">
    <property type="entry name" value="Family A G protein-coupled receptor-like"/>
    <property type="match status" value="1"/>
</dbReference>
<dbReference type="FunCoup" id="H3A7J6">
    <property type="interactions" value="691"/>
</dbReference>
<dbReference type="Ensembl" id="ENSLACT00000005666.2">
    <property type="protein sequence ID" value="ENSLACP00000005617.2"/>
    <property type="gene ID" value="ENSLACG00000004993.2"/>
</dbReference>
<dbReference type="OMA" id="HRRMACK"/>
<dbReference type="GO" id="GO:0006954">
    <property type="term" value="P:inflammatory response"/>
    <property type="evidence" value="ECO:0007669"/>
    <property type="project" value="InterPro"/>
</dbReference>
<evidence type="ECO:0000256" key="9">
    <source>
        <dbReference type="RuleBase" id="RU000688"/>
    </source>
</evidence>
<dbReference type="Gene3D" id="1.20.1070.10">
    <property type="entry name" value="Rhodopsin 7-helix transmembrane proteins"/>
    <property type="match status" value="1"/>
</dbReference>
<comment type="subcellular location">
    <subcellularLocation>
        <location evidence="1">Cell membrane</location>
        <topology evidence="1">Multi-pass membrane protein</topology>
    </subcellularLocation>
</comment>
<dbReference type="GO" id="GO:0009897">
    <property type="term" value="C:external side of plasma membrane"/>
    <property type="evidence" value="ECO:0007669"/>
    <property type="project" value="TreeGrafter"/>
</dbReference>
<dbReference type="InterPro" id="IPR050119">
    <property type="entry name" value="CCR1-9-like"/>
</dbReference>
<dbReference type="InterPro" id="IPR000276">
    <property type="entry name" value="GPCR_Rhodpsn"/>
</dbReference>
<dbReference type="PROSITE" id="PS00237">
    <property type="entry name" value="G_PROTEIN_RECEP_F1_1"/>
    <property type="match status" value="1"/>
</dbReference>
<keyword evidence="8 9" id="KW-0807">Transducer</keyword>
<dbReference type="EMBL" id="AFYH01142734">
    <property type="status" value="NOT_ANNOTATED_CDS"/>
    <property type="molecule type" value="Genomic_DNA"/>
</dbReference>
<reference evidence="12" key="3">
    <citation type="submission" date="2025-09" db="UniProtKB">
        <authorList>
            <consortium name="Ensembl"/>
        </authorList>
    </citation>
    <scope>IDENTIFICATION</scope>
</reference>
<dbReference type="InterPro" id="IPR017452">
    <property type="entry name" value="GPCR_Rhodpsn_7TM"/>
</dbReference>
<dbReference type="PROSITE" id="PS50262">
    <property type="entry name" value="G_PROTEIN_RECEP_F1_2"/>
    <property type="match status" value="1"/>
</dbReference>